<evidence type="ECO:0000256" key="1">
    <source>
        <dbReference type="SAM" id="MobiDB-lite"/>
    </source>
</evidence>
<gene>
    <name evidence="2" type="ORF">IscW_ISCW021071</name>
</gene>
<dbReference type="HOGENOM" id="CLU_2645068_0_0_1"/>
<sequence>SLARAHHQSAEKGPPCMYGPRRPRHQWHRSSLSLFEPSPGVWAPLREYRGPRGPKLPAGERCPPPLPHGSHEEDTRA</sequence>
<feature type="non-terminal residue" evidence="2">
    <location>
        <position position="77"/>
    </location>
</feature>
<dbReference type="EnsemblMetazoa" id="ISCW021071-RA">
    <property type="protein sequence ID" value="ISCW021071-PA"/>
    <property type="gene ID" value="ISCW021071"/>
</dbReference>
<dbReference type="InParanoid" id="B7Q9U2"/>
<name>B7Q9U2_IXOSC</name>
<proteinExistence type="predicted"/>
<evidence type="ECO:0000313" key="2">
    <source>
        <dbReference type="EMBL" id="EEC15637.1"/>
    </source>
</evidence>
<organism>
    <name type="scientific">Ixodes scapularis</name>
    <name type="common">Black-legged tick</name>
    <name type="synonym">Deer tick</name>
    <dbReference type="NCBI Taxonomy" id="6945"/>
    <lineage>
        <taxon>Eukaryota</taxon>
        <taxon>Metazoa</taxon>
        <taxon>Ecdysozoa</taxon>
        <taxon>Arthropoda</taxon>
        <taxon>Chelicerata</taxon>
        <taxon>Arachnida</taxon>
        <taxon>Acari</taxon>
        <taxon>Parasitiformes</taxon>
        <taxon>Ixodida</taxon>
        <taxon>Ixodoidea</taxon>
        <taxon>Ixodidae</taxon>
        <taxon>Ixodinae</taxon>
        <taxon>Ixodes</taxon>
    </lineage>
</organism>
<dbReference type="EMBL" id="DS891538">
    <property type="protein sequence ID" value="EEC15637.1"/>
    <property type="molecule type" value="Genomic_DNA"/>
</dbReference>
<feature type="region of interest" description="Disordered" evidence="1">
    <location>
        <begin position="1"/>
        <end position="77"/>
    </location>
</feature>
<evidence type="ECO:0000313" key="3">
    <source>
        <dbReference type="EnsemblMetazoa" id="ISCW021071-PA"/>
    </source>
</evidence>
<dbReference type="AlphaFoldDB" id="B7Q9U2"/>
<dbReference type="VEuPathDB" id="VectorBase:ISCW021071"/>
<accession>B7Q9U2</accession>
<dbReference type="VEuPathDB" id="VectorBase:ISCI021071"/>
<reference evidence="3" key="2">
    <citation type="submission" date="2020-05" db="UniProtKB">
        <authorList>
            <consortium name="EnsemblMetazoa"/>
        </authorList>
    </citation>
    <scope>IDENTIFICATION</scope>
    <source>
        <strain evidence="3">wikel</strain>
    </source>
</reference>
<evidence type="ECO:0000313" key="4">
    <source>
        <dbReference type="Proteomes" id="UP000001555"/>
    </source>
</evidence>
<reference evidence="2 4" key="1">
    <citation type="submission" date="2008-03" db="EMBL/GenBank/DDBJ databases">
        <title>Annotation of Ixodes scapularis.</title>
        <authorList>
            <consortium name="Ixodes scapularis Genome Project Consortium"/>
            <person name="Caler E."/>
            <person name="Hannick L.I."/>
            <person name="Bidwell S."/>
            <person name="Joardar V."/>
            <person name="Thiagarajan M."/>
            <person name="Amedeo P."/>
            <person name="Galinsky K.J."/>
            <person name="Schobel S."/>
            <person name="Inman J."/>
            <person name="Hostetler J."/>
            <person name="Miller J."/>
            <person name="Hammond M."/>
            <person name="Megy K."/>
            <person name="Lawson D."/>
            <person name="Kodira C."/>
            <person name="Sutton G."/>
            <person name="Meyer J."/>
            <person name="Hill C.A."/>
            <person name="Birren B."/>
            <person name="Nene V."/>
            <person name="Collins F."/>
            <person name="Alarcon-Chaidez F."/>
            <person name="Wikel S."/>
            <person name="Strausberg R."/>
        </authorList>
    </citation>
    <scope>NUCLEOTIDE SEQUENCE [LARGE SCALE GENOMIC DNA]</scope>
    <source>
        <strain evidence="4">Wikel</strain>
        <strain evidence="2">Wikel colony</strain>
    </source>
</reference>
<keyword evidence="4" id="KW-1185">Reference proteome</keyword>
<dbReference type="Proteomes" id="UP000001555">
    <property type="component" value="Unassembled WGS sequence"/>
</dbReference>
<dbReference type="EMBL" id="ABJB010171403">
    <property type="status" value="NOT_ANNOTATED_CDS"/>
    <property type="molecule type" value="Genomic_DNA"/>
</dbReference>
<protein>
    <submittedName>
        <fullName evidence="2 3">Uncharacterized protein</fullName>
    </submittedName>
</protein>
<dbReference type="PaxDb" id="6945-B7Q9U2"/>
<feature type="non-terminal residue" evidence="2">
    <location>
        <position position="1"/>
    </location>
</feature>